<sequence length="200" mass="22879">MEERARGPKVSASITPCASRIENGAVEDFSIDQLSPVVQDNDDLEPGHVAHLELVRIVERVYRRYLDLLRNDLTRLGVDDVSPSQVMMLFTIGGDDLSVRDLIDRGHYLGSNASYNLKRLVECGYVERSASPRDKRAARIRLSDEGRHLCDLIRKIDDGYHRLAVRDDEQVREFAVTFMTLRRLEHIWTNAARYGEARLV</sequence>
<keyword evidence="1" id="KW-0805">Transcription regulation</keyword>
<dbReference type="PROSITE" id="PS50995">
    <property type="entry name" value="HTH_MARR_2"/>
    <property type="match status" value="1"/>
</dbReference>
<evidence type="ECO:0000313" key="5">
    <source>
        <dbReference type="Proteomes" id="UP000248021"/>
    </source>
</evidence>
<dbReference type="AlphaFoldDB" id="A0A2V3U951"/>
<keyword evidence="3" id="KW-0804">Transcription</keyword>
<dbReference type="PROSITE" id="PS01117">
    <property type="entry name" value="HTH_MARR_1"/>
    <property type="match status" value="1"/>
</dbReference>
<keyword evidence="5" id="KW-1185">Reference proteome</keyword>
<evidence type="ECO:0000256" key="1">
    <source>
        <dbReference type="ARBA" id="ARBA00023015"/>
    </source>
</evidence>
<accession>A0A2V3U951</accession>
<reference evidence="4 5" key="1">
    <citation type="submission" date="2018-05" db="EMBL/GenBank/DDBJ databases">
        <title>Genomic Encyclopedia of Type Strains, Phase IV (KMG-IV): sequencing the most valuable type-strain genomes for metagenomic binning, comparative biology and taxonomic classification.</title>
        <authorList>
            <person name="Goeker M."/>
        </authorList>
    </citation>
    <scope>NUCLEOTIDE SEQUENCE [LARGE SCALE GENOMIC DNA]</scope>
    <source>
        <strain evidence="4 5">DSM 6462</strain>
    </source>
</reference>
<evidence type="ECO:0000313" key="4">
    <source>
        <dbReference type="EMBL" id="PXW60336.1"/>
    </source>
</evidence>
<dbReference type="GO" id="GO:0003677">
    <property type="term" value="F:DNA binding"/>
    <property type="evidence" value="ECO:0007669"/>
    <property type="project" value="UniProtKB-KW"/>
</dbReference>
<proteinExistence type="predicted"/>
<dbReference type="EMBL" id="QJJK01000004">
    <property type="protein sequence ID" value="PXW60336.1"/>
    <property type="molecule type" value="Genomic_DNA"/>
</dbReference>
<dbReference type="GO" id="GO:0003700">
    <property type="term" value="F:DNA-binding transcription factor activity"/>
    <property type="evidence" value="ECO:0007669"/>
    <property type="project" value="InterPro"/>
</dbReference>
<name>A0A2V3U951_9HYPH</name>
<dbReference type="InterPro" id="IPR036390">
    <property type="entry name" value="WH_DNA-bd_sf"/>
</dbReference>
<dbReference type="Pfam" id="PF12802">
    <property type="entry name" value="MarR_2"/>
    <property type="match status" value="1"/>
</dbReference>
<evidence type="ECO:0000256" key="3">
    <source>
        <dbReference type="ARBA" id="ARBA00023163"/>
    </source>
</evidence>
<dbReference type="Gene3D" id="1.10.10.10">
    <property type="entry name" value="Winged helix-like DNA-binding domain superfamily/Winged helix DNA-binding domain"/>
    <property type="match status" value="1"/>
</dbReference>
<evidence type="ECO:0000256" key="2">
    <source>
        <dbReference type="ARBA" id="ARBA00023125"/>
    </source>
</evidence>
<dbReference type="InterPro" id="IPR000835">
    <property type="entry name" value="HTH_MarR-typ"/>
</dbReference>
<dbReference type="PANTHER" id="PTHR33164:SF102">
    <property type="entry name" value="TRANSCRIPTIONAL REGULATORY PROTEIN"/>
    <property type="match status" value="1"/>
</dbReference>
<dbReference type="SUPFAM" id="SSF46785">
    <property type="entry name" value="Winged helix' DNA-binding domain"/>
    <property type="match status" value="1"/>
</dbReference>
<dbReference type="InterPro" id="IPR023187">
    <property type="entry name" value="Tscrpt_reg_MarR-type_CS"/>
</dbReference>
<dbReference type="InterPro" id="IPR039422">
    <property type="entry name" value="MarR/SlyA-like"/>
</dbReference>
<dbReference type="GO" id="GO:0006950">
    <property type="term" value="P:response to stress"/>
    <property type="evidence" value="ECO:0007669"/>
    <property type="project" value="TreeGrafter"/>
</dbReference>
<keyword evidence="2 4" id="KW-0238">DNA-binding</keyword>
<dbReference type="SMART" id="SM00347">
    <property type="entry name" value="HTH_MARR"/>
    <property type="match status" value="1"/>
</dbReference>
<organism evidence="4 5">
    <name type="scientific">Chelatococcus asaccharovorans</name>
    <dbReference type="NCBI Taxonomy" id="28210"/>
    <lineage>
        <taxon>Bacteria</taxon>
        <taxon>Pseudomonadati</taxon>
        <taxon>Pseudomonadota</taxon>
        <taxon>Alphaproteobacteria</taxon>
        <taxon>Hyphomicrobiales</taxon>
        <taxon>Chelatococcaceae</taxon>
        <taxon>Chelatococcus</taxon>
    </lineage>
</organism>
<dbReference type="PANTHER" id="PTHR33164">
    <property type="entry name" value="TRANSCRIPTIONAL REGULATOR, MARR FAMILY"/>
    <property type="match status" value="1"/>
</dbReference>
<protein>
    <submittedName>
        <fullName evidence="4">DNA-binding MarR family transcriptional regulator</fullName>
    </submittedName>
</protein>
<dbReference type="InterPro" id="IPR036388">
    <property type="entry name" value="WH-like_DNA-bd_sf"/>
</dbReference>
<dbReference type="Proteomes" id="UP000248021">
    <property type="component" value="Unassembled WGS sequence"/>
</dbReference>
<dbReference type="OrthoDB" id="9793286at2"/>
<gene>
    <name evidence="4" type="ORF">C7450_104391</name>
</gene>
<comment type="caution">
    <text evidence="4">The sequence shown here is derived from an EMBL/GenBank/DDBJ whole genome shotgun (WGS) entry which is preliminary data.</text>
</comment>